<dbReference type="RefSeq" id="WP_209897003.1">
    <property type="nucleotide sequence ID" value="NZ_JAGGMR010000001.1"/>
</dbReference>
<dbReference type="Proteomes" id="UP001519325">
    <property type="component" value="Unassembled WGS sequence"/>
</dbReference>
<sequence>MRGLRRMRRWCAARRRGQFALTVGMVTLLTGTCGALLVAPNWLVPKTGAEHVGSAQQAALDDPRLAAVRPIMEPFGQITALRVPTGDGQESLVVGHSGQRVEMDVLASELAPATASVNELWGTAWAQSALVVVASNPSEFTALVRSGTLLAQEVAAASVADPFVRGTQPTGQRVVFSPDAGRRLTPDGLRAVLRHELTHVAARADTVDGAPQWLLEGFAEYAAHRGREHRFADIAPTLSARLRTGAGPAELPADTAFTGPDAAAAYEAAWSACAFLAETYGEARLVQLYRGLAAGKQTPDTEDRVLREVLDTGRASLTAAWRSWLAAESA</sequence>
<dbReference type="EMBL" id="JAGGMR010000001">
    <property type="protein sequence ID" value="MBP2193799.1"/>
    <property type="molecule type" value="Genomic_DNA"/>
</dbReference>
<evidence type="ECO:0000313" key="1">
    <source>
        <dbReference type="EMBL" id="MBP2193799.1"/>
    </source>
</evidence>
<gene>
    <name evidence="1" type="ORF">BJ987_006700</name>
</gene>
<comment type="caution">
    <text evidence="1">The sequence shown here is derived from an EMBL/GenBank/DDBJ whole genome shotgun (WGS) entry which is preliminary data.</text>
</comment>
<evidence type="ECO:0000313" key="2">
    <source>
        <dbReference type="Proteomes" id="UP001519325"/>
    </source>
</evidence>
<keyword evidence="2" id="KW-1185">Reference proteome</keyword>
<evidence type="ECO:0008006" key="3">
    <source>
        <dbReference type="Google" id="ProtNLM"/>
    </source>
</evidence>
<accession>A0ABS4QQ22</accession>
<proteinExistence type="predicted"/>
<organism evidence="1 2">
    <name type="scientific">Nocardia goodfellowii</name>
    <dbReference type="NCBI Taxonomy" id="882446"/>
    <lineage>
        <taxon>Bacteria</taxon>
        <taxon>Bacillati</taxon>
        <taxon>Actinomycetota</taxon>
        <taxon>Actinomycetes</taxon>
        <taxon>Mycobacteriales</taxon>
        <taxon>Nocardiaceae</taxon>
        <taxon>Nocardia</taxon>
    </lineage>
</organism>
<protein>
    <recommendedName>
        <fullName evidence="3">Peptidase MA-like domain-containing protein</fullName>
    </recommendedName>
</protein>
<name>A0ABS4QQ22_9NOCA</name>
<reference evidence="1 2" key="1">
    <citation type="submission" date="2021-03" db="EMBL/GenBank/DDBJ databases">
        <title>Sequencing the genomes of 1000 actinobacteria strains.</title>
        <authorList>
            <person name="Klenk H.-P."/>
        </authorList>
    </citation>
    <scope>NUCLEOTIDE SEQUENCE [LARGE SCALE GENOMIC DNA]</scope>
    <source>
        <strain evidence="1 2">DSM 45516</strain>
    </source>
</reference>